<keyword evidence="4" id="KW-0472">Membrane</keyword>
<keyword evidence="4" id="KW-0256">Endoplasmic reticulum</keyword>
<dbReference type="InterPro" id="IPR019734">
    <property type="entry name" value="TPR_rpt"/>
</dbReference>
<evidence type="ECO:0000256" key="4">
    <source>
        <dbReference type="RuleBase" id="RU367091"/>
    </source>
</evidence>
<dbReference type="EMBL" id="JAPDMQ010000205">
    <property type="protein sequence ID" value="KAK0530762.1"/>
    <property type="molecule type" value="Genomic_DNA"/>
</dbReference>
<dbReference type="Pfam" id="PF22890">
    <property type="entry name" value="TPR_EMC2"/>
    <property type="match status" value="1"/>
</dbReference>
<keyword evidence="1" id="KW-0677">Repeat</keyword>
<dbReference type="InterPro" id="IPR039856">
    <property type="entry name" value="EMC2-like"/>
</dbReference>
<dbReference type="Proteomes" id="UP001176521">
    <property type="component" value="Unassembled WGS sequence"/>
</dbReference>
<evidence type="ECO:0000256" key="2">
    <source>
        <dbReference type="ARBA" id="ARBA00022803"/>
    </source>
</evidence>
<comment type="similarity">
    <text evidence="4">Belongs to the EMC2 family.</text>
</comment>
<evidence type="ECO:0000256" key="1">
    <source>
        <dbReference type="ARBA" id="ARBA00022737"/>
    </source>
</evidence>
<keyword evidence="2 3" id="KW-0802">TPR repeat</keyword>
<gene>
    <name evidence="6" type="primary">oca3</name>
    <name evidence="6" type="ORF">OC842_003822</name>
</gene>
<accession>A0AAN6GAR0</accession>
<comment type="caution">
    <text evidence="6">The sequence shown here is derived from an EMBL/GenBank/DDBJ whole genome shotgun (WGS) entry which is preliminary data.</text>
</comment>
<feature type="domain" description="EMC2 TPR-like" evidence="5">
    <location>
        <begin position="100"/>
        <end position="217"/>
    </location>
</feature>
<keyword evidence="7" id="KW-1185">Reference proteome</keyword>
<reference evidence="6" key="1">
    <citation type="journal article" date="2023" name="PhytoFront">
        <title>Draft Genome Resources of Seven Strains of Tilletia horrida, Causal Agent of Kernel Smut of Rice.</title>
        <authorList>
            <person name="Khanal S."/>
            <person name="Antony Babu S."/>
            <person name="Zhou X.G."/>
        </authorList>
    </citation>
    <scope>NUCLEOTIDE SEQUENCE</scope>
    <source>
        <strain evidence="6">TX3</strain>
    </source>
</reference>
<dbReference type="InterPro" id="IPR055217">
    <property type="entry name" value="TPR_EMC2"/>
</dbReference>
<name>A0AAN6GAR0_9BASI</name>
<dbReference type="InterPro" id="IPR011990">
    <property type="entry name" value="TPR-like_helical_dom_sf"/>
</dbReference>
<dbReference type="PANTHER" id="PTHR12760">
    <property type="entry name" value="TETRATRICOPEPTIDE REPEAT PROTEIN"/>
    <property type="match status" value="1"/>
</dbReference>
<comment type="subcellular location">
    <subcellularLocation>
        <location evidence="4">Endoplasmic reticulum membrane</location>
        <topology evidence="4">Peripheral membrane protein</topology>
        <orientation evidence="4">Cytoplasmic side</orientation>
    </subcellularLocation>
</comment>
<dbReference type="GO" id="GO:0072546">
    <property type="term" value="C:EMC complex"/>
    <property type="evidence" value="ECO:0007669"/>
    <property type="project" value="UniProtKB-UniRule"/>
</dbReference>
<dbReference type="AlphaFoldDB" id="A0AAN6GAR0"/>
<feature type="repeat" description="TPR" evidence="3">
    <location>
        <begin position="172"/>
        <end position="205"/>
    </location>
</feature>
<organism evidence="6 7">
    <name type="scientific">Tilletia horrida</name>
    <dbReference type="NCBI Taxonomy" id="155126"/>
    <lineage>
        <taxon>Eukaryota</taxon>
        <taxon>Fungi</taxon>
        <taxon>Dikarya</taxon>
        <taxon>Basidiomycota</taxon>
        <taxon>Ustilaginomycotina</taxon>
        <taxon>Exobasidiomycetes</taxon>
        <taxon>Tilletiales</taxon>
        <taxon>Tilletiaceae</taxon>
        <taxon>Tilletia</taxon>
    </lineage>
</organism>
<evidence type="ECO:0000313" key="6">
    <source>
        <dbReference type="EMBL" id="KAK0530762.1"/>
    </source>
</evidence>
<proteinExistence type="inferred from homology"/>
<protein>
    <recommendedName>
        <fullName evidence="4">ER membrane protein complex subunit 2</fullName>
    </recommendedName>
</protein>
<comment type="function">
    <text evidence="4">Part of the endoplasmic reticulum membrane protein complex (EMC) that enables the energy-independent insertion into endoplasmic reticulum membranes of newly synthesized membrane proteins.</text>
</comment>
<dbReference type="SUPFAM" id="SSF48452">
    <property type="entry name" value="TPR-like"/>
    <property type="match status" value="1"/>
</dbReference>
<dbReference type="PROSITE" id="PS50005">
    <property type="entry name" value="TPR"/>
    <property type="match status" value="1"/>
</dbReference>
<evidence type="ECO:0000256" key="3">
    <source>
        <dbReference type="PROSITE-ProRule" id="PRU00339"/>
    </source>
</evidence>
<evidence type="ECO:0000313" key="7">
    <source>
        <dbReference type="Proteomes" id="UP001176521"/>
    </source>
</evidence>
<sequence>MANVASAPGPLTLPDPLTFASATAFLAALRKRPERSPALVLRAGEFLLEAGALSSTRKLGDDLWPILEQLGAAAVDLGRWELTEICIERLGARFEGSARVGVLQGMLLEGRGEFSKALELYDSLLGKDETNLLVMKRRIGLLASLPRTDPRGGPSKAIAALLEFLDAVYTDSEAWQQLASLYAAEDMIPESLYALEELLLLSPQNSFFVLQYAETLYSAGTPAYISRAWREYLRVLEMCPQEASKETQEERRSGPWVRALWGLKACSSFFLNYSASSASTSVSRRKGQDDSIAEGDESVAPPSAADVKAIDTLVTDLLLNKAYAGPDSGATASAQRVREAVRKVLSAQ</sequence>
<evidence type="ECO:0000259" key="5">
    <source>
        <dbReference type="Pfam" id="PF22890"/>
    </source>
</evidence>
<comment type="subunit">
    <text evidence="4">Component of the ER membrane protein complex (EMC).</text>
</comment>
<dbReference type="Gene3D" id="1.25.40.10">
    <property type="entry name" value="Tetratricopeptide repeat domain"/>
    <property type="match status" value="1"/>
</dbReference>